<dbReference type="EMBL" id="NHYD01002181">
    <property type="protein sequence ID" value="PPQ87972.1"/>
    <property type="molecule type" value="Genomic_DNA"/>
</dbReference>
<name>A0A409XB21_PSICY</name>
<evidence type="ECO:0000256" key="2">
    <source>
        <dbReference type="ARBA" id="ARBA00006745"/>
    </source>
</evidence>
<dbReference type="Pfam" id="PF01979">
    <property type="entry name" value="Amidohydro_1"/>
    <property type="match status" value="1"/>
</dbReference>
<evidence type="ECO:0000256" key="4">
    <source>
        <dbReference type="ARBA" id="ARBA00022801"/>
    </source>
</evidence>
<dbReference type="GO" id="GO:0008892">
    <property type="term" value="F:guanine deaminase activity"/>
    <property type="evidence" value="ECO:0007669"/>
    <property type="project" value="UniProtKB-UniRule"/>
</dbReference>
<proteinExistence type="inferred from homology"/>
<dbReference type="PANTHER" id="PTHR11271:SF6">
    <property type="entry name" value="GUANINE DEAMINASE"/>
    <property type="match status" value="1"/>
</dbReference>
<evidence type="ECO:0000256" key="1">
    <source>
        <dbReference type="ARBA" id="ARBA00004984"/>
    </source>
</evidence>
<dbReference type="InterPro" id="IPR014311">
    <property type="entry name" value="Guanine_deaminase"/>
</dbReference>
<keyword evidence="3 8" id="KW-0479">Metal-binding</keyword>
<evidence type="ECO:0000313" key="11">
    <source>
        <dbReference type="Proteomes" id="UP000283269"/>
    </source>
</evidence>
<dbReference type="InterPro" id="IPR011059">
    <property type="entry name" value="Metal-dep_hydrolase_composite"/>
</dbReference>
<feature type="domain" description="Amidohydrolase-related" evidence="9">
    <location>
        <begin position="134"/>
        <end position="537"/>
    </location>
</feature>
<evidence type="ECO:0000256" key="6">
    <source>
        <dbReference type="ARBA" id="ARBA00051148"/>
    </source>
</evidence>
<reference evidence="10 11" key="1">
    <citation type="journal article" date="2018" name="Evol. Lett.">
        <title>Horizontal gene cluster transfer increased hallucinogenic mushroom diversity.</title>
        <authorList>
            <person name="Reynolds H.T."/>
            <person name="Vijayakumar V."/>
            <person name="Gluck-Thaler E."/>
            <person name="Korotkin H.B."/>
            <person name="Matheny P.B."/>
            <person name="Slot J.C."/>
        </authorList>
    </citation>
    <scope>NUCLEOTIDE SEQUENCE [LARGE SCALE GENOMIC DNA]</scope>
    <source>
        <strain evidence="10 11">2631</strain>
    </source>
</reference>
<dbReference type="AlphaFoldDB" id="A0A409XB21"/>
<dbReference type="STRING" id="93625.A0A409XB21"/>
<evidence type="ECO:0000259" key="9">
    <source>
        <dbReference type="Pfam" id="PF01979"/>
    </source>
</evidence>
<comment type="pathway">
    <text evidence="1 8">Purine metabolism; guanine degradation; xanthine from guanine: step 1/1.</text>
</comment>
<dbReference type="Gene3D" id="2.30.40.10">
    <property type="entry name" value="Urease, subunit C, domain 1"/>
    <property type="match status" value="1"/>
</dbReference>
<evidence type="ECO:0000256" key="8">
    <source>
        <dbReference type="RuleBase" id="RU366009"/>
    </source>
</evidence>
<comment type="similarity">
    <text evidence="2 8">Belongs to the metallo-dependent hydrolases superfamily. ATZ/TRZ family.</text>
</comment>
<keyword evidence="11" id="KW-1185">Reference proteome</keyword>
<dbReference type="EC" id="3.5.4.3" evidence="8"/>
<evidence type="ECO:0000256" key="5">
    <source>
        <dbReference type="ARBA" id="ARBA00022833"/>
    </source>
</evidence>
<comment type="cofactor">
    <cofactor evidence="8">
        <name>Zn(2+)</name>
        <dbReference type="ChEBI" id="CHEBI:29105"/>
    </cofactor>
    <text evidence="8">Binds 1 zinc ion per subunit.</text>
</comment>
<dbReference type="GO" id="GO:0006147">
    <property type="term" value="P:guanine catabolic process"/>
    <property type="evidence" value="ECO:0007669"/>
    <property type="project" value="UniProtKB-UniRule"/>
</dbReference>
<dbReference type="InterPro" id="IPR051607">
    <property type="entry name" value="Metallo-dep_hydrolases"/>
</dbReference>
<dbReference type="UniPathway" id="UPA00603">
    <property type="reaction ID" value="UER00660"/>
</dbReference>
<dbReference type="InParanoid" id="A0A409XB21"/>
<dbReference type="Gene3D" id="3.20.20.140">
    <property type="entry name" value="Metal-dependent hydrolases"/>
    <property type="match status" value="1"/>
</dbReference>
<keyword evidence="5 8" id="KW-0862">Zinc</keyword>
<evidence type="ECO:0000256" key="3">
    <source>
        <dbReference type="ARBA" id="ARBA00022723"/>
    </source>
</evidence>
<evidence type="ECO:0000256" key="7">
    <source>
        <dbReference type="ARBA" id="ARBA00056079"/>
    </source>
</evidence>
<dbReference type="PANTHER" id="PTHR11271">
    <property type="entry name" value="GUANINE DEAMINASE"/>
    <property type="match status" value="1"/>
</dbReference>
<dbReference type="SUPFAM" id="SSF51556">
    <property type="entry name" value="Metallo-dependent hydrolases"/>
    <property type="match status" value="1"/>
</dbReference>
<dbReference type="FunFam" id="3.20.20.140:FF:000022">
    <property type="entry name" value="Guanine deaminase"/>
    <property type="match status" value="1"/>
</dbReference>
<dbReference type="FunCoup" id="A0A409XB21">
    <property type="interactions" value="252"/>
</dbReference>
<dbReference type="GO" id="GO:0008270">
    <property type="term" value="F:zinc ion binding"/>
    <property type="evidence" value="ECO:0007669"/>
    <property type="project" value="UniProtKB-UniRule"/>
</dbReference>
<keyword evidence="4 8" id="KW-0378">Hydrolase</keyword>
<evidence type="ECO:0000313" key="10">
    <source>
        <dbReference type="EMBL" id="PPQ87972.1"/>
    </source>
</evidence>
<accession>A0A409XB21</accession>
<dbReference type="NCBIfam" id="TIGR02967">
    <property type="entry name" value="guan_deamin"/>
    <property type="match status" value="1"/>
</dbReference>
<organism evidence="10 11">
    <name type="scientific">Psilocybe cyanescens</name>
    <dbReference type="NCBI Taxonomy" id="93625"/>
    <lineage>
        <taxon>Eukaryota</taxon>
        <taxon>Fungi</taxon>
        <taxon>Dikarya</taxon>
        <taxon>Basidiomycota</taxon>
        <taxon>Agaricomycotina</taxon>
        <taxon>Agaricomycetes</taxon>
        <taxon>Agaricomycetidae</taxon>
        <taxon>Agaricales</taxon>
        <taxon>Agaricineae</taxon>
        <taxon>Strophariaceae</taxon>
        <taxon>Psilocybe</taxon>
    </lineage>
</organism>
<dbReference type="OrthoDB" id="194468at2759"/>
<sequence>MPNPGQTSARSPTQAQGLQNLYGEVIRAPGLKIETSSASISSSLCTVAFAAIILLLVPEKEMSPTAKSTIFYGSVINPISLVSYSASPLCLLAVDTLGNIDWLVDDVEPHNLQETLASKGYIDSEVIALREGEFIIPGFIDTHTHAPQVPNMGTGGQYQLLDWLENVTFPTESKFADVNFARKTYESVVRRAIDSGTTTCCYYGTLHLEATKALADIVHAFGQRAFVGKCNMNRNCPGHYIEASQEDSIADTQALISYIRSLSPQPELSTQEPLVQPILTPRFAISCTDDLLSSLGDLASSDPKLRIQTHISENKSEISFTHKLFPSAPNYAGVYDMFGLLRQNTILAHAVHLTEDEVDLIKSRDAGISHCPTSNFNLSSGVAPIGVYLDKGVKVGLGTDVSGGFSVSILNAIQNASISAKICSLQAGNSASSESAKSTSFANKQLSIPSLLYLATAGGAAVCGLEKQVGSFAAGKSFDALIVNVRDEAGNPTIWGLNGTSPQLAAEDKKKLLEGWLERFLFCGDDRNIERVYVQGAFVGGRTYRRGRMDDSSFLVGRDTSPKLI</sequence>
<comment type="caution">
    <text evidence="10">The sequence shown here is derived from an EMBL/GenBank/DDBJ whole genome shotgun (WGS) entry which is preliminary data.</text>
</comment>
<dbReference type="Proteomes" id="UP000283269">
    <property type="component" value="Unassembled WGS sequence"/>
</dbReference>
<gene>
    <name evidence="10" type="ORF">CVT25_001051</name>
</gene>
<dbReference type="GO" id="GO:0005829">
    <property type="term" value="C:cytosol"/>
    <property type="evidence" value="ECO:0007669"/>
    <property type="project" value="TreeGrafter"/>
</dbReference>
<comment type="function">
    <text evidence="7 8">Catalyzes the hydrolytic deamination of guanine, producing xanthine and ammonia.</text>
</comment>
<comment type="catalytic activity">
    <reaction evidence="6 8">
        <text>guanine + H2O + H(+) = xanthine + NH4(+)</text>
        <dbReference type="Rhea" id="RHEA:14665"/>
        <dbReference type="ChEBI" id="CHEBI:15377"/>
        <dbReference type="ChEBI" id="CHEBI:15378"/>
        <dbReference type="ChEBI" id="CHEBI:16235"/>
        <dbReference type="ChEBI" id="CHEBI:17712"/>
        <dbReference type="ChEBI" id="CHEBI:28938"/>
        <dbReference type="EC" id="3.5.4.3"/>
    </reaction>
</comment>
<dbReference type="InterPro" id="IPR006680">
    <property type="entry name" value="Amidohydro-rel"/>
</dbReference>
<dbReference type="InterPro" id="IPR032466">
    <property type="entry name" value="Metal_Hydrolase"/>
</dbReference>
<protein>
    <recommendedName>
        <fullName evidence="8">Guanine deaminase</fullName>
        <shortName evidence="8">Guanase</shortName>
        <ecNumber evidence="8">3.5.4.3</ecNumber>
    </recommendedName>
    <alternativeName>
        <fullName evidence="8">Guanine aminohydrolase</fullName>
    </alternativeName>
</protein>